<feature type="region of interest" description="Disordered" evidence="1">
    <location>
        <begin position="1"/>
        <end position="47"/>
    </location>
</feature>
<evidence type="ECO:0000313" key="3">
    <source>
        <dbReference type="Proteomes" id="UP000256862"/>
    </source>
</evidence>
<reference evidence="2 3" key="1">
    <citation type="submission" date="2018-01" db="EMBL/GenBank/DDBJ databases">
        <authorList>
            <person name="Clerissi C."/>
        </authorList>
    </citation>
    <scope>NUCLEOTIDE SEQUENCE [LARGE SCALE GENOMIC DNA]</scope>
    <source>
        <strain evidence="2">Cupriavidus oxalaticus LMG 2235</strain>
    </source>
</reference>
<protein>
    <submittedName>
        <fullName evidence="2">Uncharacterized protein</fullName>
    </submittedName>
</protein>
<organism evidence="2 3">
    <name type="scientific">Cupriavidus oxalaticus</name>
    <dbReference type="NCBI Taxonomy" id="96344"/>
    <lineage>
        <taxon>Bacteria</taxon>
        <taxon>Pseudomonadati</taxon>
        <taxon>Pseudomonadota</taxon>
        <taxon>Betaproteobacteria</taxon>
        <taxon>Burkholderiales</taxon>
        <taxon>Burkholderiaceae</taxon>
        <taxon>Cupriavidus</taxon>
    </lineage>
</organism>
<sequence length="120" mass="12639">MQRRRRASVSCASSRSRATTRAALRSDAGRDGSEGSEGSAVGWLPGGDRGLAGEVGIGTAGDVSLYKPMQVAALARRRQGRPALAGPGAAVAAIVWQKPRPGARGIALRPRPVPRWRRWS</sequence>
<feature type="compositionally biased region" description="Low complexity" evidence="1">
    <location>
        <begin position="8"/>
        <end position="26"/>
    </location>
</feature>
<evidence type="ECO:0000256" key="1">
    <source>
        <dbReference type="SAM" id="MobiDB-lite"/>
    </source>
</evidence>
<proteinExistence type="predicted"/>
<evidence type="ECO:0000313" key="2">
    <source>
        <dbReference type="EMBL" id="SPC17287.1"/>
    </source>
</evidence>
<name>A0A976BFG5_9BURK</name>
<dbReference type="EMBL" id="OGUS01000131">
    <property type="protein sequence ID" value="SPC17287.1"/>
    <property type="molecule type" value="Genomic_DNA"/>
</dbReference>
<comment type="caution">
    <text evidence="2">The sequence shown here is derived from an EMBL/GenBank/DDBJ whole genome shotgun (WGS) entry which is preliminary data.</text>
</comment>
<accession>A0A976BFG5</accession>
<dbReference type="AlphaFoldDB" id="A0A976BFG5"/>
<gene>
    <name evidence="2" type="ORF">CO2235_90161</name>
</gene>
<dbReference type="Proteomes" id="UP000256862">
    <property type="component" value="Chromosome CO2235"/>
</dbReference>